<dbReference type="AlphaFoldDB" id="A0A6H5IV59"/>
<dbReference type="OrthoDB" id="194358at2759"/>
<name>A0A6H5IV59_9HYME</name>
<dbReference type="PROSITE" id="PS50297">
    <property type="entry name" value="ANK_REP_REGION"/>
    <property type="match status" value="2"/>
</dbReference>
<dbReference type="PROSITE" id="PS50088">
    <property type="entry name" value="ANK_REPEAT"/>
    <property type="match status" value="3"/>
</dbReference>
<evidence type="ECO:0000313" key="5">
    <source>
        <dbReference type="Proteomes" id="UP000479190"/>
    </source>
</evidence>
<sequence length="782" mass="90933">MHRASCAREGTRETIIIRARKKKLPKKYKWHTRSNHYSHIMYELQNPDLYTYLNVFICRFSDVKVLAIYWGNSVIARISHRRRLQSRPKRITHSTSTVTRHIAAGNDRTRYTHDCFYYRLCSCSSTQTRRQSTANDEGDIVLFRCIPTCVYGVSVYALTNEIGLIEIRGDIKSATIARDERLNFNIHHANELTFFSHAASHYIYYKLREIREKEELGGGGGGDKINNTARENTMTPDENSRSLITLAIVFGNNQSSPRDDDLVCCRYYQQSNQFDCFTTNKVYRDSCQYLAYPRKSRSVRKNDPYFRSDAFVNTRSSRGIIYSAELPRLYTLTSGNLPNLRGIFRGKEIDWLLSEAAMNWKAKPSENSREMDLIRFVASTGYKDEPDVDEDGKPLLRRTTAVHHVVMEETCDSVADLFKIYNRYDVNYTDDSGVTHFHVACEYGCTEVVEKFLELGQNPNCLDYIKGDSPLNYALKNGHKEVMELLLRNGADPNLSNKEGSTPLHIICKKHGCYDDDLDPPFFKIIDEMQKTVQVDAMDELGRTPLQWAVVNLAPTTVKLLFDRGADISKFVFPTESYFAKRFDTMRYRSFHEFKVHLACIALVIVKSLEKRGYKLNRSDALTVMMLFATHEMFEKSTDVEEIWYNEERFAIEAKQHMIKPSLSLYDLIQLRPEEASKQIKYFHYSQFVHSEEYRNLPNMNRRACNLHLCEKLSRRFFQRWALESFLELMRYRLPILCCEKIIMKLKNEDLWCTCLATASQIASRRQQTPLLPLPPLQLHAA</sequence>
<reference evidence="4 5" key="1">
    <citation type="submission" date="2020-02" db="EMBL/GenBank/DDBJ databases">
        <authorList>
            <person name="Ferguson B K."/>
        </authorList>
    </citation>
    <scope>NUCLEOTIDE SEQUENCE [LARGE SCALE GENOMIC DNA]</scope>
</reference>
<evidence type="ECO:0000256" key="1">
    <source>
        <dbReference type="ARBA" id="ARBA00022737"/>
    </source>
</evidence>
<dbReference type="Gene3D" id="1.25.40.20">
    <property type="entry name" value="Ankyrin repeat-containing domain"/>
    <property type="match status" value="2"/>
</dbReference>
<proteinExistence type="predicted"/>
<feature type="repeat" description="ANK" evidence="3">
    <location>
        <begin position="541"/>
        <end position="569"/>
    </location>
</feature>
<keyword evidence="5" id="KW-1185">Reference proteome</keyword>
<dbReference type="GO" id="GO:0070531">
    <property type="term" value="C:BRCA1-A complex"/>
    <property type="evidence" value="ECO:0007669"/>
    <property type="project" value="TreeGrafter"/>
</dbReference>
<dbReference type="EMBL" id="CADCXV010001104">
    <property type="protein sequence ID" value="CAB0041267.1"/>
    <property type="molecule type" value="Genomic_DNA"/>
</dbReference>
<keyword evidence="1" id="KW-0677">Repeat</keyword>
<dbReference type="Pfam" id="PF12796">
    <property type="entry name" value="Ank_2"/>
    <property type="match status" value="1"/>
</dbReference>
<dbReference type="Proteomes" id="UP000479190">
    <property type="component" value="Unassembled WGS sequence"/>
</dbReference>
<evidence type="ECO:0000256" key="3">
    <source>
        <dbReference type="PROSITE-ProRule" id="PRU00023"/>
    </source>
</evidence>
<evidence type="ECO:0000313" key="4">
    <source>
        <dbReference type="EMBL" id="CAB0041267.1"/>
    </source>
</evidence>
<dbReference type="GO" id="GO:0004842">
    <property type="term" value="F:ubiquitin-protein transferase activity"/>
    <property type="evidence" value="ECO:0007669"/>
    <property type="project" value="TreeGrafter"/>
</dbReference>
<dbReference type="SMART" id="SM00248">
    <property type="entry name" value="ANK"/>
    <property type="match status" value="4"/>
</dbReference>
<keyword evidence="2 3" id="KW-0040">ANK repeat</keyword>
<protein>
    <submittedName>
        <fullName evidence="4">Uncharacterized protein</fullName>
    </submittedName>
</protein>
<dbReference type="PANTHER" id="PTHR24171">
    <property type="entry name" value="ANKYRIN REPEAT DOMAIN-CONTAINING PROTEIN 39-RELATED"/>
    <property type="match status" value="1"/>
</dbReference>
<accession>A0A6H5IV59</accession>
<dbReference type="InterPro" id="IPR036770">
    <property type="entry name" value="Ankyrin_rpt-contain_sf"/>
</dbReference>
<feature type="repeat" description="ANK" evidence="3">
    <location>
        <begin position="466"/>
        <end position="498"/>
    </location>
</feature>
<dbReference type="InterPro" id="IPR002110">
    <property type="entry name" value="Ankyrin_rpt"/>
</dbReference>
<evidence type="ECO:0000256" key="2">
    <source>
        <dbReference type="ARBA" id="ARBA00023043"/>
    </source>
</evidence>
<dbReference type="SUPFAM" id="SSF48403">
    <property type="entry name" value="Ankyrin repeat"/>
    <property type="match status" value="1"/>
</dbReference>
<organism evidence="4 5">
    <name type="scientific">Trichogramma brassicae</name>
    <dbReference type="NCBI Taxonomy" id="86971"/>
    <lineage>
        <taxon>Eukaryota</taxon>
        <taxon>Metazoa</taxon>
        <taxon>Ecdysozoa</taxon>
        <taxon>Arthropoda</taxon>
        <taxon>Hexapoda</taxon>
        <taxon>Insecta</taxon>
        <taxon>Pterygota</taxon>
        <taxon>Neoptera</taxon>
        <taxon>Endopterygota</taxon>
        <taxon>Hymenoptera</taxon>
        <taxon>Apocrita</taxon>
        <taxon>Proctotrupomorpha</taxon>
        <taxon>Chalcidoidea</taxon>
        <taxon>Trichogrammatidae</taxon>
        <taxon>Trichogramma</taxon>
    </lineage>
</organism>
<gene>
    <name evidence="4" type="ORF">TBRA_LOCUS12943</name>
</gene>
<dbReference type="PANTHER" id="PTHR24171:SF8">
    <property type="entry name" value="BRCA1-ASSOCIATED RING DOMAIN PROTEIN 1"/>
    <property type="match status" value="1"/>
</dbReference>
<dbReference type="GO" id="GO:0031436">
    <property type="term" value="C:BRCA1-BARD1 complex"/>
    <property type="evidence" value="ECO:0007669"/>
    <property type="project" value="TreeGrafter"/>
</dbReference>
<dbReference type="GO" id="GO:0085020">
    <property type="term" value="P:protein K6-linked ubiquitination"/>
    <property type="evidence" value="ECO:0007669"/>
    <property type="project" value="TreeGrafter"/>
</dbReference>
<feature type="repeat" description="ANK" evidence="3">
    <location>
        <begin position="432"/>
        <end position="464"/>
    </location>
</feature>